<gene>
    <name evidence="1" type="ORF">OMES3154_00180</name>
</gene>
<evidence type="ECO:0000313" key="2">
    <source>
        <dbReference type="Proteomes" id="UP000419017"/>
    </source>
</evidence>
<dbReference type="RefSeq" id="WP_156682973.1">
    <property type="nucleotide sequence ID" value="NZ_CABWIB010000001.1"/>
</dbReference>
<dbReference type="EMBL" id="CABWIB010000001">
    <property type="protein sequence ID" value="VWL84923.1"/>
    <property type="molecule type" value="Genomic_DNA"/>
</dbReference>
<reference evidence="1 2" key="1">
    <citation type="submission" date="2019-10" db="EMBL/GenBank/DDBJ databases">
        <authorList>
            <person name="Blom J."/>
        </authorList>
    </citation>
    <scope>NUCLEOTIDE SEQUENCE [LARGE SCALE GENOMIC DNA]</scope>
    <source>
        <strain evidence="1 2">ES3154-GLU</strain>
    </source>
</reference>
<accession>A0A6I8M9F2</accession>
<organism evidence="1 2">
    <name type="scientific">Oceanivirga miroungae</name>
    <dbReference type="NCBI Taxonomy" id="1130046"/>
    <lineage>
        <taxon>Bacteria</taxon>
        <taxon>Fusobacteriati</taxon>
        <taxon>Fusobacteriota</taxon>
        <taxon>Fusobacteriia</taxon>
        <taxon>Fusobacteriales</taxon>
        <taxon>Leptotrichiaceae</taxon>
        <taxon>Oceanivirga</taxon>
    </lineage>
</organism>
<evidence type="ECO:0000313" key="1">
    <source>
        <dbReference type="EMBL" id="VWL84923.1"/>
    </source>
</evidence>
<name>A0A6I8M9F2_9FUSO</name>
<dbReference type="Proteomes" id="UP000419017">
    <property type="component" value="Unassembled WGS sequence"/>
</dbReference>
<keyword evidence="2" id="KW-1185">Reference proteome</keyword>
<dbReference type="AlphaFoldDB" id="A0A6I8M9F2"/>
<protein>
    <submittedName>
        <fullName evidence="1">Uncharacterized protein</fullName>
    </submittedName>
</protein>
<sequence>MSFYSSMIVCYKGTAFNRIMNVMKKEKLFNENVLLENIEKVIPLDEVLLDHKKEDIFGINFKIASDRILFYIYI</sequence>
<proteinExistence type="predicted"/>